<name>A0A2A7B9Y3_9FIRM</name>
<reference evidence="4 6" key="2">
    <citation type="submission" date="2018-02" db="EMBL/GenBank/DDBJ databases">
        <title>Complete genome sequencing of Faecalibacterium prausnitzii strains isolated from the human gut.</title>
        <authorList>
            <person name="Fitzgerald B.C."/>
            <person name="Shkoporov A.N."/>
            <person name="Ross P.R."/>
            <person name="Hill C."/>
        </authorList>
    </citation>
    <scope>NUCLEOTIDE SEQUENCE [LARGE SCALE GENOMIC DNA]</scope>
    <source>
        <strain evidence="4 6">APC923/51-1</strain>
    </source>
</reference>
<dbReference type="OrthoDB" id="371072at2"/>
<dbReference type="Proteomes" id="UP000220904">
    <property type="component" value="Unassembled WGS sequence"/>
</dbReference>
<feature type="domain" description="VOC" evidence="2">
    <location>
        <begin position="9"/>
        <end position="129"/>
    </location>
</feature>
<proteinExistence type="predicted"/>
<dbReference type="GO" id="GO:0046872">
    <property type="term" value="F:metal ion binding"/>
    <property type="evidence" value="ECO:0007669"/>
    <property type="project" value="UniProtKB-KW"/>
</dbReference>
<dbReference type="SUPFAM" id="SSF54593">
    <property type="entry name" value="Glyoxalase/Bleomycin resistance protein/Dihydroxybiphenyl dioxygenase"/>
    <property type="match status" value="1"/>
</dbReference>
<reference evidence="3 5" key="1">
    <citation type="journal article" date="2017" name="Front. Microbiol.">
        <title>New Insights into the Diversity of the Genus Faecalibacterium.</title>
        <authorList>
            <person name="Benevides L."/>
            <person name="Burman S."/>
            <person name="Martin R."/>
            <person name="Robert V."/>
            <person name="Thomas M."/>
            <person name="Miquel S."/>
            <person name="Chain F."/>
            <person name="Sokol H."/>
            <person name="Bermudez-Humaran L.G."/>
            <person name="Morrison M."/>
            <person name="Langella P."/>
            <person name="Azevedo V.A."/>
            <person name="Chatel J.M."/>
            <person name="Soares S."/>
        </authorList>
    </citation>
    <scope>NUCLEOTIDE SEQUENCE [LARGE SCALE GENOMIC DNA]</scope>
    <source>
        <strain evidence="3 5">AHMP21</strain>
    </source>
</reference>
<dbReference type="InterPro" id="IPR037523">
    <property type="entry name" value="VOC_core"/>
</dbReference>
<dbReference type="CDD" id="cd06587">
    <property type="entry name" value="VOC"/>
    <property type="match status" value="1"/>
</dbReference>
<dbReference type="GO" id="GO:0004493">
    <property type="term" value="F:methylmalonyl-CoA epimerase activity"/>
    <property type="evidence" value="ECO:0007669"/>
    <property type="project" value="TreeGrafter"/>
</dbReference>
<dbReference type="Proteomes" id="UP000251281">
    <property type="component" value="Unassembled WGS sequence"/>
</dbReference>
<dbReference type="Gene3D" id="3.10.180.10">
    <property type="entry name" value="2,3-Dihydroxybiphenyl 1,2-Dioxygenase, domain 1"/>
    <property type="match status" value="1"/>
</dbReference>
<dbReference type="PANTHER" id="PTHR43048">
    <property type="entry name" value="METHYLMALONYL-COA EPIMERASE"/>
    <property type="match status" value="1"/>
</dbReference>
<dbReference type="GO" id="GO:0051213">
    <property type="term" value="F:dioxygenase activity"/>
    <property type="evidence" value="ECO:0007669"/>
    <property type="project" value="UniProtKB-KW"/>
</dbReference>
<dbReference type="Pfam" id="PF00903">
    <property type="entry name" value="Glyoxalase"/>
    <property type="match status" value="1"/>
</dbReference>
<comment type="caution">
    <text evidence="3">The sequence shown here is derived from an EMBL/GenBank/DDBJ whole genome shotgun (WGS) entry which is preliminary data.</text>
</comment>
<protein>
    <submittedName>
        <fullName evidence="3">Glyoxalase/bleomycin resistance/extradiol dioxygenase family protein</fullName>
    </submittedName>
    <submittedName>
        <fullName evidence="4">VOC family protein</fullName>
    </submittedName>
</protein>
<dbReference type="InterPro" id="IPR004360">
    <property type="entry name" value="Glyas_Fos-R_dOase_dom"/>
</dbReference>
<evidence type="ECO:0000313" key="4">
    <source>
        <dbReference type="EMBL" id="RAW56091.1"/>
    </source>
</evidence>
<dbReference type="EMBL" id="PRLD01000014">
    <property type="protein sequence ID" value="RAW56091.1"/>
    <property type="molecule type" value="Genomic_DNA"/>
</dbReference>
<dbReference type="PANTHER" id="PTHR43048:SF3">
    <property type="entry name" value="METHYLMALONYL-COA EPIMERASE, MITOCHONDRIAL"/>
    <property type="match status" value="1"/>
</dbReference>
<keyword evidence="1" id="KW-0479">Metal-binding</keyword>
<dbReference type="GO" id="GO:0046491">
    <property type="term" value="P:L-methylmalonyl-CoA metabolic process"/>
    <property type="evidence" value="ECO:0007669"/>
    <property type="project" value="TreeGrafter"/>
</dbReference>
<dbReference type="RefSeq" id="WP_097791228.1">
    <property type="nucleotide sequence ID" value="NZ_NOUV01000002.1"/>
</dbReference>
<evidence type="ECO:0000313" key="6">
    <source>
        <dbReference type="Proteomes" id="UP000251281"/>
    </source>
</evidence>
<dbReference type="EMBL" id="NOUV01000002">
    <property type="protein sequence ID" value="PDX88176.1"/>
    <property type="molecule type" value="Genomic_DNA"/>
</dbReference>
<dbReference type="PROSITE" id="PS51819">
    <property type="entry name" value="VOC"/>
    <property type="match status" value="1"/>
</dbReference>
<evidence type="ECO:0000256" key="1">
    <source>
        <dbReference type="ARBA" id="ARBA00022723"/>
    </source>
</evidence>
<evidence type="ECO:0000313" key="5">
    <source>
        <dbReference type="Proteomes" id="UP000220904"/>
    </source>
</evidence>
<evidence type="ECO:0000259" key="2">
    <source>
        <dbReference type="PROSITE" id="PS51819"/>
    </source>
</evidence>
<evidence type="ECO:0000313" key="3">
    <source>
        <dbReference type="EMBL" id="PDX88176.1"/>
    </source>
</evidence>
<keyword evidence="3" id="KW-0560">Oxidoreductase</keyword>
<accession>A0A2A7B9Y3</accession>
<dbReference type="InterPro" id="IPR029068">
    <property type="entry name" value="Glyas_Bleomycin-R_OHBP_Dase"/>
</dbReference>
<dbReference type="InterPro" id="IPR051785">
    <property type="entry name" value="MMCE/EMCE_epimerase"/>
</dbReference>
<keyword evidence="3" id="KW-0223">Dioxygenase</keyword>
<sequence>MSFPQVLTGVAHIGIPTNDLDKTIVFYKKLGFVSALETVNKAAGERVAFLQLGDLMIETYENHRAAEKAGAIDHVALATTDIEAAFAAAKEAGMHLLHSSIQSLPFWENGVRFFMVEGPNKERIEFCQKL</sequence>
<dbReference type="AlphaFoldDB" id="A0A2A7B9Y3"/>
<gene>
    <name evidence="4" type="ORF">C4N24_12575</name>
    <name evidence="3" type="ORF">CHR60_00485</name>
</gene>
<organism evidence="3 5">
    <name type="scientific">Faecalibacterium prausnitzii</name>
    <dbReference type="NCBI Taxonomy" id="853"/>
    <lineage>
        <taxon>Bacteria</taxon>
        <taxon>Bacillati</taxon>
        <taxon>Bacillota</taxon>
        <taxon>Clostridia</taxon>
        <taxon>Eubacteriales</taxon>
        <taxon>Oscillospiraceae</taxon>
        <taxon>Faecalibacterium</taxon>
    </lineage>
</organism>